<name>A0ABR2XBT4_9PEZI</name>
<dbReference type="PANTHER" id="PTHR42901:SF1">
    <property type="entry name" value="ALCOHOL DEHYDROGENASE"/>
    <property type="match status" value="1"/>
</dbReference>
<reference evidence="3 4" key="1">
    <citation type="submission" date="2024-02" db="EMBL/GenBank/DDBJ databases">
        <title>First draft genome assembly of two strains of Seiridium cardinale.</title>
        <authorList>
            <person name="Emiliani G."/>
            <person name="Scali E."/>
        </authorList>
    </citation>
    <scope>NUCLEOTIDE SEQUENCE [LARGE SCALE GENOMIC DNA]</scope>
    <source>
        <strain evidence="3 4">BM-138-000479</strain>
    </source>
</reference>
<evidence type="ECO:0000313" key="4">
    <source>
        <dbReference type="Proteomes" id="UP001465668"/>
    </source>
</evidence>
<protein>
    <submittedName>
        <fullName evidence="3">Uncharacterized protein</fullName>
    </submittedName>
</protein>
<proteinExistence type="inferred from homology"/>
<sequence length="297" mass="32444">MSSSSPTRTTYSKPYAALSPLRPEVSQAGRTVLITDGNSGIGYAAARAFGQAGASRVIITGRRTEATREAAATLESQLANPNTKFVGVTCDMAKADAVERLWADLAAEGTFVDVLVLNVTGIAGPGRILERGTEKIWSDYDINVRAQLRMTEYFYKQKSSSATGDKRFLVMVSTSAIHNYEHTALYPGYGLTKSAATFAMQLIARETSPDDMQIVNFHPGPVYTNNARTAGWTEDSFPWHDPNLPGQFAVWAASTEAKFLHGRFVYSAWDVNELKAGELRKKISEDDDFLRIGVVGL</sequence>
<keyword evidence="4" id="KW-1185">Reference proteome</keyword>
<gene>
    <name evidence="3" type="ORF">SCAR479_12157</name>
</gene>
<comment type="caution">
    <text evidence="3">The sequence shown here is derived from an EMBL/GenBank/DDBJ whole genome shotgun (WGS) entry which is preliminary data.</text>
</comment>
<dbReference type="Proteomes" id="UP001465668">
    <property type="component" value="Unassembled WGS sequence"/>
</dbReference>
<organism evidence="3 4">
    <name type="scientific">Seiridium cardinale</name>
    <dbReference type="NCBI Taxonomy" id="138064"/>
    <lineage>
        <taxon>Eukaryota</taxon>
        <taxon>Fungi</taxon>
        <taxon>Dikarya</taxon>
        <taxon>Ascomycota</taxon>
        <taxon>Pezizomycotina</taxon>
        <taxon>Sordariomycetes</taxon>
        <taxon>Xylariomycetidae</taxon>
        <taxon>Amphisphaeriales</taxon>
        <taxon>Sporocadaceae</taxon>
        <taxon>Seiridium</taxon>
    </lineage>
</organism>
<dbReference type="InterPro" id="IPR036291">
    <property type="entry name" value="NAD(P)-bd_dom_sf"/>
</dbReference>
<dbReference type="InterPro" id="IPR002347">
    <property type="entry name" value="SDR_fam"/>
</dbReference>
<dbReference type="Gene3D" id="3.40.50.720">
    <property type="entry name" value="NAD(P)-binding Rossmann-like Domain"/>
    <property type="match status" value="1"/>
</dbReference>
<accession>A0ABR2XBT4</accession>
<evidence type="ECO:0000313" key="3">
    <source>
        <dbReference type="EMBL" id="KAK9771160.1"/>
    </source>
</evidence>
<dbReference type="PANTHER" id="PTHR42901">
    <property type="entry name" value="ALCOHOL DEHYDROGENASE"/>
    <property type="match status" value="1"/>
</dbReference>
<dbReference type="CDD" id="cd05233">
    <property type="entry name" value="SDR_c"/>
    <property type="match status" value="1"/>
</dbReference>
<dbReference type="Pfam" id="PF00106">
    <property type="entry name" value="adh_short"/>
    <property type="match status" value="1"/>
</dbReference>
<dbReference type="EMBL" id="JARVKM010000079">
    <property type="protein sequence ID" value="KAK9771160.1"/>
    <property type="molecule type" value="Genomic_DNA"/>
</dbReference>
<dbReference type="SUPFAM" id="SSF51735">
    <property type="entry name" value="NAD(P)-binding Rossmann-fold domains"/>
    <property type="match status" value="1"/>
</dbReference>
<evidence type="ECO:0000256" key="2">
    <source>
        <dbReference type="ARBA" id="ARBA00023002"/>
    </source>
</evidence>
<keyword evidence="2" id="KW-0560">Oxidoreductase</keyword>
<evidence type="ECO:0000256" key="1">
    <source>
        <dbReference type="ARBA" id="ARBA00006484"/>
    </source>
</evidence>
<comment type="similarity">
    <text evidence="1">Belongs to the short-chain dehydrogenases/reductases (SDR) family.</text>
</comment>